<dbReference type="GO" id="GO:0033013">
    <property type="term" value="P:tetrapyrrole metabolic process"/>
    <property type="evidence" value="ECO:0007669"/>
    <property type="project" value="UniProtKB-ARBA"/>
</dbReference>
<evidence type="ECO:0000256" key="3">
    <source>
        <dbReference type="ARBA" id="ARBA00022692"/>
    </source>
</evidence>
<comment type="subcellular location">
    <subcellularLocation>
        <location evidence="1">Membrane</location>
        <topology evidence="1">Multi-pass membrane protein</topology>
    </subcellularLocation>
</comment>
<keyword evidence="3 6" id="KW-0812">Transmembrane</keyword>
<keyword evidence="4 6" id="KW-1133">Transmembrane helix</keyword>
<protein>
    <submittedName>
        <fullName evidence="7">Tryptophan-rich sensory protein</fullName>
    </submittedName>
</protein>
<gene>
    <name evidence="7" type="ORF">BJY16_004653</name>
</gene>
<dbReference type="Gene3D" id="1.20.1260.100">
    <property type="entry name" value="TspO/MBR protein"/>
    <property type="match status" value="1"/>
</dbReference>
<dbReference type="FunFam" id="1.20.1260.100:FF:000001">
    <property type="entry name" value="translocator protein 2"/>
    <property type="match status" value="1"/>
</dbReference>
<keyword evidence="8" id="KW-1185">Reference proteome</keyword>
<feature type="transmembrane region" description="Helical" evidence="6">
    <location>
        <begin position="47"/>
        <end position="65"/>
    </location>
</feature>
<sequence>MTIPTWVTTTAAVVAAAGAGSLATDPKSAWYRTLRKPSWQPPPAAFPAVWTPLYGLIAVAGARALDRSPDPASRRAFGRVFATDLGLNAAWTLLFFGAKRPKVALAEILALNVANVLLWRRAANTDRLAGAALAPYVAWCLFATALNSEIVRLNRRVSG</sequence>
<evidence type="ECO:0000256" key="2">
    <source>
        <dbReference type="ARBA" id="ARBA00007524"/>
    </source>
</evidence>
<dbReference type="GO" id="GO:0016020">
    <property type="term" value="C:membrane"/>
    <property type="evidence" value="ECO:0007669"/>
    <property type="project" value="UniProtKB-SubCell"/>
</dbReference>
<dbReference type="Proteomes" id="UP000546162">
    <property type="component" value="Unassembled WGS sequence"/>
</dbReference>
<keyword evidence="5 6" id="KW-0472">Membrane</keyword>
<evidence type="ECO:0000313" key="8">
    <source>
        <dbReference type="Proteomes" id="UP000546162"/>
    </source>
</evidence>
<organism evidence="7 8">
    <name type="scientific">Actinoplanes octamycinicus</name>
    <dbReference type="NCBI Taxonomy" id="135948"/>
    <lineage>
        <taxon>Bacteria</taxon>
        <taxon>Bacillati</taxon>
        <taxon>Actinomycetota</taxon>
        <taxon>Actinomycetes</taxon>
        <taxon>Micromonosporales</taxon>
        <taxon>Micromonosporaceae</taxon>
        <taxon>Actinoplanes</taxon>
    </lineage>
</organism>
<evidence type="ECO:0000256" key="4">
    <source>
        <dbReference type="ARBA" id="ARBA00022989"/>
    </source>
</evidence>
<dbReference type="RefSeq" id="WP_185041708.1">
    <property type="nucleotide sequence ID" value="NZ_BAABFG010000005.1"/>
</dbReference>
<dbReference type="AlphaFoldDB" id="A0A7W7GZM8"/>
<evidence type="ECO:0000313" key="7">
    <source>
        <dbReference type="EMBL" id="MBB4741194.1"/>
    </source>
</evidence>
<accession>A0A7W7GZM8</accession>
<comment type="similarity">
    <text evidence="2">Belongs to the TspO/BZRP family.</text>
</comment>
<dbReference type="PIRSF" id="PIRSF005859">
    <property type="entry name" value="PBR"/>
    <property type="match status" value="1"/>
</dbReference>
<dbReference type="PANTHER" id="PTHR10057:SF0">
    <property type="entry name" value="TRANSLOCATOR PROTEIN"/>
    <property type="match status" value="1"/>
</dbReference>
<dbReference type="PANTHER" id="PTHR10057">
    <property type="entry name" value="PERIPHERAL-TYPE BENZODIAZEPINE RECEPTOR"/>
    <property type="match status" value="1"/>
</dbReference>
<evidence type="ECO:0000256" key="1">
    <source>
        <dbReference type="ARBA" id="ARBA00004141"/>
    </source>
</evidence>
<dbReference type="Pfam" id="PF03073">
    <property type="entry name" value="TspO_MBR"/>
    <property type="match status" value="1"/>
</dbReference>
<evidence type="ECO:0000256" key="5">
    <source>
        <dbReference type="ARBA" id="ARBA00023136"/>
    </source>
</evidence>
<comment type="caution">
    <text evidence="7">The sequence shown here is derived from an EMBL/GenBank/DDBJ whole genome shotgun (WGS) entry which is preliminary data.</text>
</comment>
<reference evidence="7 8" key="1">
    <citation type="submission" date="2020-08" db="EMBL/GenBank/DDBJ databases">
        <title>Sequencing the genomes of 1000 actinobacteria strains.</title>
        <authorList>
            <person name="Klenk H.-P."/>
        </authorList>
    </citation>
    <scope>NUCLEOTIDE SEQUENCE [LARGE SCALE GENOMIC DNA]</scope>
    <source>
        <strain evidence="7 8">DSM 45809</strain>
    </source>
</reference>
<evidence type="ECO:0000256" key="6">
    <source>
        <dbReference type="SAM" id="Phobius"/>
    </source>
</evidence>
<dbReference type="InterPro" id="IPR038330">
    <property type="entry name" value="TspO/MBR-related_sf"/>
</dbReference>
<feature type="transmembrane region" description="Helical" evidence="6">
    <location>
        <begin position="128"/>
        <end position="146"/>
    </location>
</feature>
<dbReference type="InterPro" id="IPR004307">
    <property type="entry name" value="TspO_MBR"/>
</dbReference>
<dbReference type="CDD" id="cd15904">
    <property type="entry name" value="TSPO_MBR"/>
    <property type="match status" value="1"/>
</dbReference>
<proteinExistence type="inferred from homology"/>
<dbReference type="EMBL" id="JACHNB010000001">
    <property type="protein sequence ID" value="MBB4741194.1"/>
    <property type="molecule type" value="Genomic_DNA"/>
</dbReference>
<name>A0A7W7GZM8_9ACTN</name>